<comment type="caution">
    <text evidence="5">The sequence shown here is derived from an EMBL/GenBank/DDBJ whole genome shotgun (WGS) entry which is preliminary data.</text>
</comment>
<reference evidence="5 6" key="1">
    <citation type="submission" date="2020-09" db="EMBL/GenBank/DDBJ databases">
        <title>De no assembly of potato wild relative species, Solanum commersonii.</title>
        <authorList>
            <person name="Cho K."/>
        </authorList>
    </citation>
    <scope>NUCLEOTIDE SEQUENCE [LARGE SCALE GENOMIC DNA]</scope>
    <source>
        <strain evidence="5">LZ3.2</strain>
        <tissue evidence="5">Leaf</tissue>
    </source>
</reference>
<evidence type="ECO:0000256" key="4">
    <source>
        <dbReference type="ARBA" id="ARBA00023157"/>
    </source>
</evidence>
<comment type="similarity">
    <text evidence="1">Belongs to the protease inhibitor I20 (potato type II proteinase inhibitor) family.</text>
</comment>
<keyword evidence="6" id="KW-1185">Reference proteome</keyword>
<dbReference type="Proteomes" id="UP000824120">
    <property type="component" value="Chromosome 5"/>
</dbReference>
<evidence type="ECO:0000256" key="2">
    <source>
        <dbReference type="ARBA" id="ARBA00022690"/>
    </source>
</evidence>
<keyword evidence="2" id="KW-0646">Protease inhibitor</keyword>
<evidence type="ECO:0000256" key="3">
    <source>
        <dbReference type="ARBA" id="ARBA00022900"/>
    </source>
</evidence>
<dbReference type="InterPro" id="IPR051391">
    <property type="entry name" value="Protease_inhibitor_I20"/>
</dbReference>
<dbReference type="Gene3D" id="3.30.60.30">
    <property type="match status" value="2"/>
</dbReference>
<dbReference type="InterPro" id="IPR003465">
    <property type="entry name" value="Prot_inh_I20"/>
</dbReference>
<dbReference type="PANTHER" id="PTHR33832:SF17">
    <property type="entry name" value="PROTEINASE INHIBITOR TYPE-2"/>
    <property type="match status" value="1"/>
</dbReference>
<dbReference type="Pfam" id="PF02428">
    <property type="entry name" value="Prot_inhib_II"/>
    <property type="match status" value="2"/>
</dbReference>
<dbReference type="AlphaFoldDB" id="A0A9J5Z5Z8"/>
<organism evidence="5 6">
    <name type="scientific">Solanum commersonii</name>
    <name type="common">Commerson's wild potato</name>
    <name type="synonym">Commerson's nightshade</name>
    <dbReference type="NCBI Taxonomy" id="4109"/>
    <lineage>
        <taxon>Eukaryota</taxon>
        <taxon>Viridiplantae</taxon>
        <taxon>Streptophyta</taxon>
        <taxon>Embryophyta</taxon>
        <taxon>Tracheophyta</taxon>
        <taxon>Spermatophyta</taxon>
        <taxon>Magnoliopsida</taxon>
        <taxon>eudicotyledons</taxon>
        <taxon>Gunneridae</taxon>
        <taxon>Pentapetalae</taxon>
        <taxon>asterids</taxon>
        <taxon>lamiids</taxon>
        <taxon>Solanales</taxon>
        <taxon>Solanaceae</taxon>
        <taxon>Solanoideae</taxon>
        <taxon>Solaneae</taxon>
        <taxon>Solanum</taxon>
    </lineage>
</organism>
<sequence length="102" mass="11413">MAVHKDVTFFACLLVLGYKGCHYYSADGKFICGGESDPRKPNEHSPRECDHKIAYSKYPRSEGPTIIKPTGCTSCCIGYKGCYYYSKKGKLCVKERVMNLGL</sequence>
<dbReference type="EMBL" id="JACXVP010000005">
    <property type="protein sequence ID" value="KAG5606446.1"/>
    <property type="molecule type" value="Genomic_DNA"/>
</dbReference>
<proteinExistence type="inferred from homology"/>
<dbReference type="SUPFAM" id="SSF100897">
    <property type="entry name" value="Plant proteinase inhibitors"/>
    <property type="match status" value="1"/>
</dbReference>
<name>A0A9J5Z5Z8_SOLCO</name>
<protein>
    <submittedName>
        <fullName evidence="5">Uncharacterized protein</fullName>
    </submittedName>
</protein>
<evidence type="ECO:0000313" key="6">
    <source>
        <dbReference type="Proteomes" id="UP000824120"/>
    </source>
</evidence>
<keyword evidence="4" id="KW-1015">Disulfide bond</keyword>
<keyword evidence="3" id="KW-0722">Serine protease inhibitor</keyword>
<accession>A0A9J5Z5Z8</accession>
<gene>
    <name evidence="5" type="ORF">H5410_027938</name>
</gene>
<dbReference type="PANTHER" id="PTHR33832">
    <property type="entry name" value="SERINE-TYPE ENDOPEPTIDASE INHIBITOR"/>
    <property type="match status" value="1"/>
</dbReference>
<evidence type="ECO:0000256" key="1">
    <source>
        <dbReference type="ARBA" id="ARBA00007766"/>
    </source>
</evidence>
<evidence type="ECO:0000313" key="5">
    <source>
        <dbReference type="EMBL" id="KAG5606446.1"/>
    </source>
</evidence>
<dbReference type="GO" id="GO:0004867">
    <property type="term" value="F:serine-type endopeptidase inhibitor activity"/>
    <property type="evidence" value="ECO:0007669"/>
    <property type="project" value="UniProtKB-KW"/>
</dbReference>